<dbReference type="EC" id="2.3.1.275" evidence="10"/>
<evidence type="ECO:0000256" key="10">
    <source>
        <dbReference type="HAMAP-Rule" id="MF_01043"/>
    </source>
</evidence>
<dbReference type="GO" id="GO:0008654">
    <property type="term" value="P:phospholipid biosynthetic process"/>
    <property type="evidence" value="ECO:0007669"/>
    <property type="project" value="UniProtKB-UniRule"/>
</dbReference>
<dbReference type="PANTHER" id="PTHR30309:SF0">
    <property type="entry name" value="GLYCEROL-3-PHOSPHATE ACYLTRANSFERASE-RELATED"/>
    <property type="match status" value="1"/>
</dbReference>
<evidence type="ECO:0000256" key="2">
    <source>
        <dbReference type="ARBA" id="ARBA00022516"/>
    </source>
</evidence>
<dbReference type="EMBL" id="JAARRM010000001">
    <property type="protein sequence ID" value="MBC1520792.1"/>
    <property type="molecule type" value="Genomic_DNA"/>
</dbReference>
<keyword evidence="7 10" id="KW-0472">Membrane</keyword>
<evidence type="ECO:0000256" key="8">
    <source>
        <dbReference type="ARBA" id="ARBA00023209"/>
    </source>
</evidence>
<evidence type="ECO:0000256" key="1">
    <source>
        <dbReference type="ARBA" id="ARBA00022475"/>
    </source>
</evidence>
<comment type="function">
    <text evidence="10">Catalyzes the transfer of an acyl group from acyl-phosphate (acyl-PO(4)) to glycerol-3-phosphate (G3P) to form lysophosphatidic acid (LPA). This enzyme utilizes acyl-phosphate as fatty acyl donor, but not acyl-CoA or acyl-ACP.</text>
</comment>
<keyword evidence="3 10" id="KW-0808">Transferase</keyword>
<evidence type="ECO:0000313" key="11">
    <source>
        <dbReference type="EMBL" id="MBC1520792.1"/>
    </source>
</evidence>
<keyword evidence="4 10" id="KW-0812">Transmembrane</keyword>
<protein>
    <recommendedName>
        <fullName evidence="10">Glycerol-3-phosphate acyltransferase</fullName>
    </recommendedName>
    <alternativeName>
        <fullName evidence="10">Acyl-PO4 G3P acyltransferase</fullName>
    </alternativeName>
    <alternativeName>
        <fullName evidence="10">Acyl-phosphate--glycerol-3-phosphate acyltransferase</fullName>
    </alternativeName>
    <alternativeName>
        <fullName evidence="10">G3P acyltransferase</fullName>
        <shortName evidence="10">GPAT</shortName>
        <ecNumber evidence="10">2.3.1.275</ecNumber>
    </alternativeName>
    <alternativeName>
        <fullName evidence="10">Lysophosphatidic acid synthase</fullName>
        <shortName evidence="10">LPA synthase</shortName>
    </alternativeName>
</protein>
<proteinExistence type="inferred from homology"/>
<evidence type="ECO:0000256" key="5">
    <source>
        <dbReference type="ARBA" id="ARBA00022989"/>
    </source>
</evidence>
<comment type="catalytic activity">
    <reaction evidence="10">
        <text>an acyl phosphate + sn-glycerol 3-phosphate = a 1-acyl-sn-glycero-3-phosphate + phosphate</text>
        <dbReference type="Rhea" id="RHEA:34075"/>
        <dbReference type="ChEBI" id="CHEBI:43474"/>
        <dbReference type="ChEBI" id="CHEBI:57597"/>
        <dbReference type="ChEBI" id="CHEBI:57970"/>
        <dbReference type="ChEBI" id="CHEBI:59918"/>
        <dbReference type="EC" id="2.3.1.275"/>
    </reaction>
</comment>
<name>A0A841ZMS5_9LIST</name>
<dbReference type="GO" id="GO:0043772">
    <property type="term" value="F:acyl-phosphate glycerol-3-phosphate acyltransferase activity"/>
    <property type="evidence" value="ECO:0007669"/>
    <property type="project" value="UniProtKB-UniRule"/>
</dbReference>
<feature type="transmembrane region" description="Helical" evidence="10">
    <location>
        <begin position="82"/>
        <end position="104"/>
    </location>
</feature>
<keyword evidence="2 10" id="KW-0444">Lipid biosynthesis</keyword>
<sequence>MITKLILLCLAAYIIGSIPSGLWIGKLFYKKDIREFGSGNLGATNSFRVLGVKAGSVVTVIDILKGSLATLLPFFFLPQFDAHFMLLTGVFAIIGHSFPIFASFRGGKAVATSAGVVLAYAPLLFIAAIVVFLLTLKISKYVSLSSMVAAVAAFIISLFMGDVILIVLITCLALFIIWRHRANIKRIRNGEEPKITWM</sequence>
<keyword evidence="8 10" id="KW-0594">Phospholipid biosynthesis</keyword>
<gene>
    <name evidence="10 11" type="primary">plsY</name>
    <name evidence="11" type="ORF">HB912_03900</name>
</gene>
<comment type="subunit">
    <text evidence="10">Probably interacts with PlsX.</text>
</comment>
<dbReference type="PANTHER" id="PTHR30309">
    <property type="entry name" value="INNER MEMBRANE PROTEIN YGIH"/>
    <property type="match status" value="1"/>
</dbReference>
<dbReference type="GO" id="GO:0005886">
    <property type="term" value="C:plasma membrane"/>
    <property type="evidence" value="ECO:0007669"/>
    <property type="project" value="UniProtKB-SubCell"/>
</dbReference>
<evidence type="ECO:0000256" key="4">
    <source>
        <dbReference type="ARBA" id="ARBA00022692"/>
    </source>
</evidence>
<dbReference type="Proteomes" id="UP000559885">
    <property type="component" value="Unassembled WGS sequence"/>
</dbReference>
<dbReference type="UniPathway" id="UPA00085"/>
<comment type="similarity">
    <text evidence="10">Belongs to the PlsY family.</text>
</comment>
<keyword evidence="1 10" id="KW-1003">Cell membrane</keyword>
<keyword evidence="11" id="KW-0012">Acyltransferase</keyword>
<comment type="pathway">
    <text evidence="10">Lipid metabolism; phospholipid metabolism.</text>
</comment>
<evidence type="ECO:0000256" key="6">
    <source>
        <dbReference type="ARBA" id="ARBA00023098"/>
    </source>
</evidence>
<feature type="transmembrane region" description="Helical" evidence="10">
    <location>
        <begin position="116"/>
        <end position="136"/>
    </location>
</feature>
<dbReference type="InterPro" id="IPR003811">
    <property type="entry name" value="G3P_acylTferase_PlsY"/>
</dbReference>
<organism evidence="11 12">
    <name type="scientific">Listeria aquatica</name>
    <dbReference type="NCBI Taxonomy" id="1494960"/>
    <lineage>
        <taxon>Bacteria</taxon>
        <taxon>Bacillati</taxon>
        <taxon>Bacillota</taxon>
        <taxon>Bacilli</taxon>
        <taxon>Bacillales</taxon>
        <taxon>Listeriaceae</taxon>
        <taxon>Listeria</taxon>
    </lineage>
</organism>
<dbReference type="Pfam" id="PF02660">
    <property type="entry name" value="G3P_acyltransf"/>
    <property type="match status" value="1"/>
</dbReference>
<reference evidence="11 12" key="1">
    <citation type="submission" date="2020-03" db="EMBL/GenBank/DDBJ databases">
        <title>Soil Listeria distribution.</title>
        <authorList>
            <person name="Liao J."/>
            <person name="Wiedmann M."/>
        </authorList>
    </citation>
    <scope>NUCLEOTIDE SEQUENCE [LARGE SCALE GENOMIC DNA]</scope>
    <source>
        <strain evidence="11 12">FSL L7-1507</strain>
    </source>
</reference>
<accession>A0A841ZMS5</accession>
<evidence type="ECO:0000313" key="12">
    <source>
        <dbReference type="Proteomes" id="UP000559885"/>
    </source>
</evidence>
<dbReference type="RefSeq" id="WP_185372285.1">
    <property type="nucleotide sequence ID" value="NZ_JAARRM010000001.1"/>
</dbReference>
<evidence type="ECO:0000256" key="3">
    <source>
        <dbReference type="ARBA" id="ARBA00022679"/>
    </source>
</evidence>
<dbReference type="AlphaFoldDB" id="A0A841ZMS5"/>
<keyword evidence="9 10" id="KW-1208">Phospholipid metabolism</keyword>
<keyword evidence="5 10" id="KW-1133">Transmembrane helix</keyword>
<evidence type="ECO:0000256" key="9">
    <source>
        <dbReference type="ARBA" id="ARBA00023264"/>
    </source>
</evidence>
<comment type="caution">
    <text evidence="11">The sequence shown here is derived from an EMBL/GenBank/DDBJ whole genome shotgun (WGS) entry which is preliminary data.</text>
</comment>
<comment type="subcellular location">
    <subcellularLocation>
        <location evidence="10">Cell membrane</location>
        <topology evidence="10">Multi-pass membrane protein</topology>
    </subcellularLocation>
</comment>
<dbReference type="HAMAP" id="MF_01043">
    <property type="entry name" value="PlsY"/>
    <property type="match status" value="1"/>
</dbReference>
<keyword evidence="6 10" id="KW-0443">Lipid metabolism</keyword>
<dbReference type="SMART" id="SM01207">
    <property type="entry name" value="G3P_acyltransf"/>
    <property type="match status" value="1"/>
</dbReference>
<dbReference type="NCBIfam" id="TIGR00023">
    <property type="entry name" value="glycerol-3-phosphate 1-O-acyltransferase PlsY"/>
    <property type="match status" value="1"/>
</dbReference>
<feature type="transmembrane region" description="Helical" evidence="10">
    <location>
        <begin position="6"/>
        <end position="29"/>
    </location>
</feature>
<evidence type="ECO:0000256" key="7">
    <source>
        <dbReference type="ARBA" id="ARBA00023136"/>
    </source>
</evidence>
<feature type="transmembrane region" description="Helical" evidence="10">
    <location>
        <begin position="148"/>
        <end position="178"/>
    </location>
</feature>